<evidence type="ECO:0000256" key="12">
    <source>
        <dbReference type="SAM" id="Phobius"/>
    </source>
</evidence>
<dbReference type="InterPro" id="IPR003661">
    <property type="entry name" value="HisK_dim/P_dom"/>
</dbReference>
<sequence length="452" mass="48727">MRRPRSLQGRLLLSLGAVLLVIWSGAAWTTAVLLRHGIEDVFDSSLQETAQRLLPLAVLDIVGREDEDVAIQRLGAIRSHDELLTYIVRDDKGKVLLQSHAADVSVFPPYERPGFGRTATHRLYSEEALQGTVRITVAEPLAHRAQVVREVQMGLGLPILLIIPAAFVAVALAVQRSTRPLRAFREQLETRSEKDLGPVASDDLPSELAPLAVTLNALLERLRAAFEAERSLATNTAHELRTPLAGAIAQAQRIRKETTEPHIGQRGADIEATLKRLAARAERLMQLARAEGSRLRLERTSDLRAALRAVVDDLRRSVPHESIILSLPATPVMSDIDPDAAGILCRNLIDNALRYGKASSPVAVTLDSDGLLTVSNEGPVVPPEIMAKLVGRFERGGTSARGSGIGLSIVSTIADRIGSPLTLKSPRPGKQSGFEASVNLAIASESKSTASS</sequence>
<evidence type="ECO:0000256" key="10">
    <source>
        <dbReference type="ARBA" id="ARBA00022989"/>
    </source>
</evidence>
<evidence type="ECO:0000256" key="2">
    <source>
        <dbReference type="ARBA" id="ARBA00004141"/>
    </source>
</evidence>
<keyword evidence="12" id="KW-0472">Membrane</keyword>
<comment type="subcellular location">
    <subcellularLocation>
        <location evidence="2">Membrane</location>
        <topology evidence="2">Multi-pass membrane protein</topology>
    </subcellularLocation>
</comment>
<keyword evidence="8 15" id="KW-0418">Kinase</keyword>
<accession>A0A0K2W3N3</accession>
<evidence type="ECO:0000313" key="16">
    <source>
        <dbReference type="Proteomes" id="UP000182888"/>
    </source>
</evidence>
<dbReference type="PROSITE" id="PS50109">
    <property type="entry name" value="HIS_KIN"/>
    <property type="match status" value="1"/>
</dbReference>
<dbReference type="GO" id="GO:0000155">
    <property type="term" value="F:phosphorelay sensor kinase activity"/>
    <property type="evidence" value="ECO:0007669"/>
    <property type="project" value="InterPro"/>
</dbReference>
<evidence type="ECO:0000256" key="5">
    <source>
        <dbReference type="ARBA" id="ARBA00022679"/>
    </source>
</evidence>
<feature type="transmembrane region" description="Helical" evidence="12">
    <location>
        <begin position="153"/>
        <end position="174"/>
    </location>
</feature>
<name>A0A0K2W3N3_MESPL</name>
<dbReference type="GO" id="GO:0005886">
    <property type="term" value="C:plasma membrane"/>
    <property type="evidence" value="ECO:0007669"/>
    <property type="project" value="TreeGrafter"/>
</dbReference>
<dbReference type="Proteomes" id="UP000182888">
    <property type="component" value="Unassembled WGS sequence"/>
</dbReference>
<keyword evidence="6 12" id="KW-0812">Transmembrane</keyword>
<keyword evidence="9" id="KW-0067">ATP-binding</keyword>
<dbReference type="Gene3D" id="3.30.565.10">
    <property type="entry name" value="Histidine kinase-like ATPase, C-terminal domain"/>
    <property type="match status" value="1"/>
</dbReference>
<keyword evidence="5" id="KW-0808">Transferase</keyword>
<evidence type="ECO:0000256" key="11">
    <source>
        <dbReference type="ARBA" id="ARBA00023012"/>
    </source>
</evidence>
<dbReference type="EMBL" id="CCND01000023">
    <property type="protein sequence ID" value="CDX60317.1"/>
    <property type="molecule type" value="Genomic_DNA"/>
</dbReference>
<dbReference type="AlphaFoldDB" id="A0A0K2W3N3"/>
<dbReference type="SMART" id="SM00388">
    <property type="entry name" value="HisKA"/>
    <property type="match status" value="1"/>
</dbReference>
<protein>
    <recommendedName>
        <fullName evidence="3">histidine kinase</fullName>
        <ecNumber evidence="3">2.7.13.3</ecNumber>
    </recommendedName>
</protein>
<reference evidence="16" key="1">
    <citation type="submission" date="2014-08" db="EMBL/GenBank/DDBJ databases">
        <authorList>
            <person name="Edwards T."/>
        </authorList>
    </citation>
    <scope>NUCLEOTIDE SEQUENCE [LARGE SCALE GENOMIC DNA]</scope>
</reference>
<evidence type="ECO:0000313" key="15">
    <source>
        <dbReference type="EMBL" id="CDX60317.1"/>
    </source>
</evidence>
<dbReference type="Gene3D" id="1.10.287.130">
    <property type="match status" value="1"/>
</dbReference>
<dbReference type="InterPro" id="IPR003660">
    <property type="entry name" value="HAMP_dom"/>
</dbReference>
<keyword evidence="11" id="KW-0902">Two-component regulatory system</keyword>
<dbReference type="SUPFAM" id="SSF55874">
    <property type="entry name" value="ATPase domain of HSP90 chaperone/DNA topoisomerase II/histidine kinase"/>
    <property type="match status" value="1"/>
</dbReference>
<keyword evidence="4" id="KW-0597">Phosphoprotein</keyword>
<evidence type="ECO:0000256" key="9">
    <source>
        <dbReference type="ARBA" id="ARBA00022840"/>
    </source>
</evidence>
<evidence type="ECO:0000259" key="13">
    <source>
        <dbReference type="PROSITE" id="PS50109"/>
    </source>
</evidence>
<dbReference type="InterPro" id="IPR036890">
    <property type="entry name" value="HATPase_C_sf"/>
</dbReference>
<dbReference type="GO" id="GO:0005524">
    <property type="term" value="F:ATP binding"/>
    <property type="evidence" value="ECO:0007669"/>
    <property type="project" value="UniProtKB-KW"/>
</dbReference>
<dbReference type="CDD" id="cd00075">
    <property type="entry name" value="HATPase"/>
    <property type="match status" value="1"/>
</dbReference>
<gene>
    <name evidence="15" type="ORF">MPL1032_30178</name>
</gene>
<dbReference type="CDD" id="cd00082">
    <property type="entry name" value="HisKA"/>
    <property type="match status" value="1"/>
</dbReference>
<evidence type="ECO:0000256" key="3">
    <source>
        <dbReference type="ARBA" id="ARBA00012438"/>
    </source>
</evidence>
<dbReference type="SUPFAM" id="SSF47384">
    <property type="entry name" value="Homodimeric domain of signal transducing histidine kinase"/>
    <property type="match status" value="1"/>
</dbReference>
<evidence type="ECO:0000259" key="14">
    <source>
        <dbReference type="PROSITE" id="PS50885"/>
    </source>
</evidence>
<dbReference type="PANTHER" id="PTHR45436">
    <property type="entry name" value="SENSOR HISTIDINE KINASE YKOH"/>
    <property type="match status" value="1"/>
</dbReference>
<comment type="catalytic activity">
    <reaction evidence="1">
        <text>ATP + protein L-histidine = ADP + protein N-phospho-L-histidine.</text>
        <dbReference type="EC" id="2.7.13.3"/>
    </reaction>
</comment>
<organism evidence="15 16">
    <name type="scientific">Mesorhizobium plurifarium</name>
    <dbReference type="NCBI Taxonomy" id="69974"/>
    <lineage>
        <taxon>Bacteria</taxon>
        <taxon>Pseudomonadati</taxon>
        <taxon>Pseudomonadota</taxon>
        <taxon>Alphaproteobacteria</taxon>
        <taxon>Hyphomicrobiales</taxon>
        <taxon>Phyllobacteriaceae</taxon>
        <taxon>Mesorhizobium</taxon>
    </lineage>
</organism>
<dbReference type="Pfam" id="PF02518">
    <property type="entry name" value="HATPase_c"/>
    <property type="match status" value="1"/>
</dbReference>
<feature type="domain" description="Histidine kinase" evidence="13">
    <location>
        <begin position="235"/>
        <end position="444"/>
    </location>
</feature>
<dbReference type="SMART" id="SM00304">
    <property type="entry name" value="HAMP"/>
    <property type="match status" value="1"/>
</dbReference>
<keyword evidence="7" id="KW-0547">Nucleotide-binding</keyword>
<dbReference type="Pfam" id="PF00512">
    <property type="entry name" value="HisKA"/>
    <property type="match status" value="1"/>
</dbReference>
<evidence type="ECO:0000256" key="7">
    <source>
        <dbReference type="ARBA" id="ARBA00022741"/>
    </source>
</evidence>
<dbReference type="InterPro" id="IPR005467">
    <property type="entry name" value="His_kinase_dom"/>
</dbReference>
<evidence type="ECO:0000256" key="8">
    <source>
        <dbReference type="ARBA" id="ARBA00022777"/>
    </source>
</evidence>
<dbReference type="InterPro" id="IPR003594">
    <property type="entry name" value="HATPase_dom"/>
</dbReference>
<evidence type="ECO:0000256" key="1">
    <source>
        <dbReference type="ARBA" id="ARBA00000085"/>
    </source>
</evidence>
<keyword evidence="10 12" id="KW-1133">Transmembrane helix</keyword>
<dbReference type="EC" id="2.7.13.3" evidence="3"/>
<dbReference type="InterPro" id="IPR050428">
    <property type="entry name" value="TCS_sensor_his_kinase"/>
</dbReference>
<dbReference type="InterPro" id="IPR036097">
    <property type="entry name" value="HisK_dim/P_sf"/>
</dbReference>
<feature type="domain" description="HAMP" evidence="14">
    <location>
        <begin position="175"/>
        <end position="227"/>
    </location>
</feature>
<dbReference type="PANTHER" id="PTHR45436:SF14">
    <property type="entry name" value="SENSOR PROTEIN QSEC"/>
    <property type="match status" value="1"/>
</dbReference>
<evidence type="ECO:0000256" key="6">
    <source>
        <dbReference type="ARBA" id="ARBA00022692"/>
    </source>
</evidence>
<evidence type="ECO:0000256" key="4">
    <source>
        <dbReference type="ARBA" id="ARBA00022553"/>
    </source>
</evidence>
<proteinExistence type="predicted"/>
<dbReference type="PROSITE" id="PS50885">
    <property type="entry name" value="HAMP"/>
    <property type="match status" value="1"/>
</dbReference>
<dbReference type="SMART" id="SM00387">
    <property type="entry name" value="HATPase_c"/>
    <property type="match status" value="1"/>
</dbReference>